<dbReference type="Proteomes" id="UP000246171">
    <property type="component" value="Unassembled WGS sequence"/>
</dbReference>
<feature type="transmembrane region" description="Helical" evidence="1">
    <location>
        <begin position="12"/>
        <end position="30"/>
    </location>
</feature>
<dbReference type="EMBL" id="MSFU01000003">
    <property type="protein sequence ID" value="PWY82630.1"/>
    <property type="molecule type" value="Genomic_DNA"/>
</dbReference>
<dbReference type="VEuPathDB" id="FungiDB:BO83DRAFT_133769"/>
<protein>
    <submittedName>
        <fullName evidence="2">Uncharacterized protein</fullName>
    </submittedName>
</protein>
<name>A0A317WEH8_ASPEC</name>
<keyword evidence="1" id="KW-0812">Transmembrane</keyword>
<evidence type="ECO:0000256" key="1">
    <source>
        <dbReference type="SAM" id="Phobius"/>
    </source>
</evidence>
<reference evidence="2" key="1">
    <citation type="submission" date="2016-12" db="EMBL/GenBank/DDBJ databases">
        <title>The genomes of Aspergillus section Nigri reveals drivers in fungal speciation.</title>
        <authorList>
            <consortium name="DOE Joint Genome Institute"/>
            <person name="Vesth T.C."/>
            <person name="Nybo J."/>
            <person name="Theobald S."/>
            <person name="Brandl J."/>
            <person name="Frisvad J.C."/>
            <person name="Nielsen K.F."/>
            <person name="Lyhne E.K."/>
            <person name="Kogle M.E."/>
            <person name="Kuo A."/>
            <person name="Riley R."/>
            <person name="Clum A."/>
            <person name="Nolan M."/>
            <person name="Lipzen A."/>
            <person name="Salamov A."/>
            <person name="Henrissat B."/>
            <person name="Wiebenga A."/>
            <person name="De vries R.P."/>
            <person name="Grigoriev I.V."/>
            <person name="Mortensen U.H."/>
            <person name="Andersen M.R."/>
            <person name="Baker S.E."/>
        </authorList>
    </citation>
    <scope>NUCLEOTIDE SEQUENCE</scope>
    <source>
        <strain evidence="2">CBS 122712</strain>
    </source>
</reference>
<gene>
    <name evidence="2" type="ORF">BO83DRAFT_133769</name>
</gene>
<keyword evidence="1" id="KW-1133">Transmembrane helix</keyword>
<organism evidence="2 3">
    <name type="scientific">Aspergillus eucalypticola (strain CBS 122712 / IBT 29274)</name>
    <dbReference type="NCBI Taxonomy" id="1448314"/>
    <lineage>
        <taxon>Eukaryota</taxon>
        <taxon>Fungi</taxon>
        <taxon>Dikarya</taxon>
        <taxon>Ascomycota</taxon>
        <taxon>Pezizomycotina</taxon>
        <taxon>Eurotiomycetes</taxon>
        <taxon>Eurotiomycetidae</taxon>
        <taxon>Eurotiales</taxon>
        <taxon>Aspergillaceae</taxon>
        <taxon>Aspergillus</taxon>
        <taxon>Aspergillus subgen. Circumdati</taxon>
    </lineage>
</organism>
<dbReference type="AlphaFoldDB" id="A0A317WEH8"/>
<sequence length="105" mass="12061">MYVCMSWLLRNPMCHLPLFIGSFCFFGFVFTFRFLISNLILFLSFCFFFFCTDVGFPKSSQKFVAGEAVRCFSFIGQQYAGIWHAESKDAGCAPITGGPNCKWKW</sequence>
<comment type="caution">
    <text evidence="2">The sequence shown here is derived from an EMBL/GenBank/DDBJ whole genome shotgun (WGS) entry which is preliminary data.</text>
</comment>
<keyword evidence="3" id="KW-1185">Reference proteome</keyword>
<dbReference type="RefSeq" id="XP_025392293.1">
    <property type="nucleotide sequence ID" value="XM_025526119.1"/>
</dbReference>
<accession>A0A317WEH8</accession>
<evidence type="ECO:0000313" key="2">
    <source>
        <dbReference type="EMBL" id="PWY82630.1"/>
    </source>
</evidence>
<feature type="transmembrane region" description="Helical" evidence="1">
    <location>
        <begin position="36"/>
        <end position="56"/>
    </location>
</feature>
<proteinExistence type="predicted"/>
<dbReference type="GeneID" id="37048081"/>
<keyword evidence="1" id="KW-0472">Membrane</keyword>
<evidence type="ECO:0000313" key="3">
    <source>
        <dbReference type="Proteomes" id="UP000246171"/>
    </source>
</evidence>